<keyword evidence="2" id="KW-1185">Reference proteome</keyword>
<dbReference type="EMBL" id="OU503037">
    <property type="protein sequence ID" value="CAI9756985.1"/>
    <property type="molecule type" value="Genomic_DNA"/>
</dbReference>
<organism evidence="1 2">
    <name type="scientific">Fraxinus pennsylvanica</name>
    <dbReference type="NCBI Taxonomy" id="56036"/>
    <lineage>
        <taxon>Eukaryota</taxon>
        <taxon>Viridiplantae</taxon>
        <taxon>Streptophyta</taxon>
        <taxon>Embryophyta</taxon>
        <taxon>Tracheophyta</taxon>
        <taxon>Spermatophyta</taxon>
        <taxon>Magnoliopsida</taxon>
        <taxon>eudicotyledons</taxon>
        <taxon>Gunneridae</taxon>
        <taxon>Pentapetalae</taxon>
        <taxon>asterids</taxon>
        <taxon>lamiids</taxon>
        <taxon>Lamiales</taxon>
        <taxon>Oleaceae</taxon>
        <taxon>Oleeae</taxon>
        <taxon>Fraxinus</taxon>
    </lineage>
</organism>
<dbReference type="Proteomes" id="UP000834106">
    <property type="component" value="Chromosome 2"/>
</dbReference>
<accession>A0AAD2DM81</accession>
<proteinExistence type="predicted"/>
<dbReference type="AlphaFoldDB" id="A0AAD2DM81"/>
<name>A0AAD2DM81_9LAMI</name>
<sequence>MPLKETSTAGTVPLPVASMMAGLARSRSQWIVIPLDLWPSSRISWKILAAQAPGMRILLPQPSTLVWQSLVDLFGGAATNALVVAKAMTSLQGTPLDRNHPNHC</sequence>
<gene>
    <name evidence="1" type="ORF">FPE_LOCUS4415</name>
</gene>
<reference evidence="1" key="1">
    <citation type="submission" date="2023-05" db="EMBL/GenBank/DDBJ databases">
        <authorList>
            <person name="Huff M."/>
        </authorList>
    </citation>
    <scope>NUCLEOTIDE SEQUENCE</scope>
</reference>
<protein>
    <submittedName>
        <fullName evidence="1">Uncharacterized protein</fullName>
    </submittedName>
</protein>
<evidence type="ECO:0000313" key="1">
    <source>
        <dbReference type="EMBL" id="CAI9756985.1"/>
    </source>
</evidence>
<evidence type="ECO:0000313" key="2">
    <source>
        <dbReference type="Proteomes" id="UP000834106"/>
    </source>
</evidence>